<reference evidence="1 2" key="1">
    <citation type="submission" date="2016-01" db="EMBL/GenBank/DDBJ databases">
        <title>Draft Genome Sequences of Seven Thermophilic Sporeformers Isolated from Foods.</title>
        <authorList>
            <person name="Berendsen E.M."/>
            <person name="Wells-Bennik M.H."/>
            <person name="Krawcyk A.O."/>
            <person name="De Jong A."/>
            <person name="Holsappel S."/>
            <person name="Eijlander R.T."/>
            <person name="Kuipers O.P."/>
        </authorList>
    </citation>
    <scope>NUCLEOTIDE SEQUENCE [LARGE SCALE GENOMIC DNA]</scope>
    <source>
        <strain evidence="1 2">B4119</strain>
    </source>
</reference>
<accession>A0A150KTW8</accession>
<comment type="caution">
    <text evidence="1">The sequence shown here is derived from an EMBL/GenBank/DDBJ whole genome shotgun (WGS) entry which is preliminary data.</text>
</comment>
<dbReference type="Proteomes" id="UP000075455">
    <property type="component" value="Unassembled WGS sequence"/>
</dbReference>
<name>A0A150KTW8_9BACL</name>
<sequence>MEIEKIERKEEERQARIIVSSTPMIEQAARRIGPCSFFMWLRRTSLAKVDDRKYLR</sequence>
<organism evidence="1 2">
    <name type="scientific">Saccharococcus caldoxylosilyticus</name>
    <dbReference type="NCBI Taxonomy" id="81408"/>
    <lineage>
        <taxon>Bacteria</taxon>
        <taxon>Bacillati</taxon>
        <taxon>Bacillota</taxon>
        <taxon>Bacilli</taxon>
        <taxon>Bacillales</taxon>
        <taxon>Anoxybacillaceae</taxon>
        <taxon>Saccharococcus</taxon>
    </lineage>
</organism>
<evidence type="ECO:0000313" key="2">
    <source>
        <dbReference type="Proteomes" id="UP000075455"/>
    </source>
</evidence>
<dbReference type="EMBL" id="LQYS01000142">
    <property type="protein sequence ID" value="KYD03565.1"/>
    <property type="molecule type" value="Genomic_DNA"/>
</dbReference>
<dbReference type="AlphaFoldDB" id="A0A150KTW8"/>
<proteinExistence type="predicted"/>
<dbReference type="PATRIC" id="fig|81408.3.peg.2517"/>
<dbReference type="STRING" id="81408.B4119_0416"/>
<evidence type="ECO:0000313" key="1">
    <source>
        <dbReference type="EMBL" id="KYD03565.1"/>
    </source>
</evidence>
<protein>
    <submittedName>
        <fullName evidence="1">Uncharacterized protein</fullName>
    </submittedName>
</protein>
<gene>
    <name evidence="1" type="ORF">B4119_0416</name>
</gene>